<name>A0A8S0S8D5_OLEEU</name>
<evidence type="ECO:0000313" key="2">
    <source>
        <dbReference type="Proteomes" id="UP000594638"/>
    </source>
</evidence>
<organism evidence="1 2">
    <name type="scientific">Olea europaea subsp. europaea</name>
    <dbReference type="NCBI Taxonomy" id="158383"/>
    <lineage>
        <taxon>Eukaryota</taxon>
        <taxon>Viridiplantae</taxon>
        <taxon>Streptophyta</taxon>
        <taxon>Embryophyta</taxon>
        <taxon>Tracheophyta</taxon>
        <taxon>Spermatophyta</taxon>
        <taxon>Magnoliopsida</taxon>
        <taxon>eudicotyledons</taxon>
        <taxon>Gunneridae</taxon>
        <taxon>Pentapetalae</taxon>
        <taxon>asterids</taxon>
        <taxon>lamiids</taxon>
        <taxon>Lamiales</taxon>
        <taxon>Oleaceae</taxon>
        <taxon>Oleeae</taxon>
        <taxon>Olea</taxon>
    </lineage>
</organism>
<reference evidence="1 2" key="1">
    <citation type="submission" date="2019-12" db="EMBL/GenBank/DDBJ databases">
        <authorList>
            <person name="Alioto T."/>
            <person name="Alioto T."/>
            <person name="Gomez Garrido J."/>
        </authorList>
    </citation>
    <scope>NUCLEOTIDE SEQUENCE [LARGE SCALE GENOMIC DNA]</scope>
</reference>
<accession>A0A8S0S8D5</accession>
<proteinExistence type="predicted"/>
<dbReference type="EMBL" id="CACTIH010003943">
    <property type="protein sequence ID" value="CAA2987714.1"/>
    <property type="molecule type" value="Genomic_DNA"/>
</dbReference>
<protein>
    <submittedName>
        <fullName evidence="1">E3 ubiquitin- ligase SINAT2-like</fullName>
    </submittedName>
</protein>
<dbReference type="InterPro" id="IPR008974">
    <property type="entry name" value="TRAF-like"/>
</dbReference>
<comment type="caution">
    <text evidence="1">The sequence shown here is derived from an EMBL/GenBank/DDBJ whole genome shotgun (WGS) entry which is preliminary data.</text>
</comment>
<dbReference type="GO" id="GO:0016874">
    <property type="term" value="F:ligase activity"/>
    <property type="evidence" value="ECO:0007669"/>
    <property type="project" value="UniProtKB-KW"/>
</dbReference>
<dbReference type="AlphaFoldDB" id="A0A8S0S8D5"/>
<sequence>VQMATLCALSASPKCVLAQELGNIRCLALERVEESIEVPRRRLIPRCQDIFLYQSRLRHGKSCGFRPYKQALTRIAFMFLAQDKALILPKLEGNICMNIINPPIPQVGSLVINFVSWLFNCFSYHFCLHFEAFDLGRTSIYMEFIHFMGGKHDQKADMVRSSKERHKTVRQSLDGLIIQRNIEL</sequence>
<dbReference type="Proteomes" id="UP000594638">
    <property type="component" value="Unassembled WGS sequence"/>
</dbReference>
<dbReference type="OrthoDB" id="941555at2759"/>
<dbReference type="Gene3D" id="2.60.210.10">
    <property type="entry name" value="Apoptosis, Tumor Necrosis Factor Receptor Associated Protein 2, Chain A"/>
    <property type="match status" value="1"/>
</dbReference>
<dbReference type="Gramene" id="OE9A049229T1">
    <property type="protein sequence ID" value="OE9A049229C1"/>
    <property type="gene ID" value="OE9A049229"/>
</dbReference>
<gene>
    <name evidence="1" type="ORF">OLEA9_A049229</name>
</gene>
<keyword evidence="1" id="KW-0436">Ligase</keyword>
<feature type="non-terminal residue" evidence="1">
    <location>
        <position position="1"/>
    </location>
</feature>
<evidence type="ECO:0000313" key="1">
    <source>
        <dbReference type="EMBL" id="CAA2987714.1"/>
    </source>
</evidence>
<keyword evidence="2" id="KW-1185">Reference proteome</keyword>